<keyword evidence="2" id="KW-0812">Transmembrane</keyword>
<dbReference type="RefSeq" id="WP_011830916.1">
    <property type="nucleotide sequence ID" value="NC_008825.1"/>
</dbReference>
<gene>
    <name evidence="3" type="ordered locus">Mpe_A3342</name>
</gene>
<reference evidence="3 4" key="1">
    <citation type="journal article" date="2007" name="J. Bacteriol.">
        <title>Whole-genome analysis of the methyl tert-butyl ether-degrading beta-proteobacterium Methylibium petroleiphilum PM1.</title>
        <authorList>
            <person name="Kane S.R."/>
            <person name="Chakicherla A.Y."/>
            <person name="Chain P.S.G."/>
            <person name="Schmidt R."/>
            <person name="Shin M.W."/>
            <person name="Legler T.C."/>
            <person name="Scow K.M."/>
            <person name="Larimer F.W."/>
            <person name="Lucas S.M."/>
            <person name="Richardson P.M."/>
            <person name="Hristova K.R."/>
        </authorList>
    </citation>
    <scope>NUCLEOTIDE SEQUENCE [LARGE SCALE GENOMIC DNA]</scope>
    <source>
        <strain evidence="4">ATCC BAA-1232 / LMG 22953 / PM1</strain>
    </source>
</reference>
<protein>
    <submittedName>
        <fullName evidence="3">Putative inner membrane protein</fullName>
    </submittedName>
</protein>
<evidence type="ECO:0000256" key="1">
    <source>
        <dbReference type="SAM" id="Coils"/>
    </source>
</evidence>
<proteinExistence type="predicted"/>
<dbReference type="eggNOG" id="COG4372">
    <property type="taxonomic scope" value="Bacteria"/>
</dbReference>
<name>A2SL56_METPP</name>
<dbReference type="KEGG" id="mpt:Mpe_A3342"/>
<feature type="coiled-coil region" evidence="1">
    <location>
        <begin position="60"/>
        <end position="94"/>
    </location>
</feature>
<keyword evidence="4" id="KW-1185">Reference proteome</keyword>
<keyword evidence="2" id="KW-1133">Transmembrane helix</keyword>
<keyword evidence="2" id="KW-0472">Membrane</keyword>
<dbReference type="Proteomes" id="UP000000366">
    <property type="component" value="Chromosome"/>
</dbReference>
<feature type="transmembrane region" description="Helical" evidence="2">
    <location>
        <begin position="21"/>
        <end position="39"/>
    </location>
</feature>
<sequence length="227" mass="24452">MKPVAFDPYGRRRSRWRLPRWLVLLLVGIAIGAGGVVLIQERYLPPRLSASASTALRASYEKAEAERLRLEGALADTTKQLEAALADKKGLADELGASRDTAERLRKDVAAVVASLPPDPRGGTVEVRAGRFTVDGSALAYDVILTRDRATAGKPLAGVMQFIVAGETARGTETTVSLKPVAISVGSHESLRGSVPMPEGFKPRQTTIHVLDRPEGKLLGMRVMYVK</sequence>
<accession>A2SL56</accession>
<evidence type="ECO:0000313" key="3">
    <source>
        <dbReference type="EMBL" id="ABM96295.1"/>
    </source>
</evidence>
<keyword evidence="1" id="KW-0175">Coiled coil</keyword>
<organism evidence="3 4">
    <name type="scientific">Methylibium petroleiphilum (strain ATCC BAA-1232 / LMG 22953 / PM1)</name>
    <dbReference type="NCBI Taxonomy" id="420662"/>
    <lineage>
        <taxon>Bacteria</taxon>
        <taxon>Pseudomonadati</taxon>
        <taxon>Pseudomonadota</taxon>
        <taxon>Betaproteobacteria</taxon>
        <taxon>Burkholderiales</taxon>
        <taxon>Sphaerotilaceae</taxon>
        <taxon>Methylibium</taxon>
    </lineage>
</organism>
<dbReference type="EMBL" id="CP000555">
    <property type="protein sequence ID" value="ABM96295.1"/>
    <property type="molecule type" value="Genomic_DNA"/>
</dbReference>
<evidence type="ECO:0000313" key="4">
    <source>
        <dbReference type="Proteomes" id="UP000000366"/>
    </source>
</evidence>
<evidence type="ECO:0000256" key="2">
    <source>
        <dbReference type="SAM" id="Phobius"/>
    </source>
</evidence>
<dbReference type="AlphaFoldDB" id="A2SL56"/>
<dbReference type="HOGENOM" id="CLU_1188092_0_0_4"/>